<accession>A0AAD1HRX1</accession>
<keyword evidence="2" id="KW-1185">Reference proteome</keyword>
<dbReference type="KEGG" id="maic:MAIC_54000"/>
<evidence type="ECO:0000313" key="2">
    <source>
        <dbReference type="Proteomes" id="UP000467327"/>
    </source>
</evidence>
<organism evidence="1 2">
    <name type="scientific">Mycolicibacterium aichiense</name>
    <dbReference type="NCBI Taxonomy" id="1799"/>
    <lineage>
        <taxon>Bacteria</taxon>
        <taxon>Bacillati</taxon>
        <taxon>Actinomycetota</taxon>
        <taxon>Actinomycetes</taxon>
        <taxon>Mycobacteriales</taxon>
        <taxon>Mycobacteriaceae</taxon>
        <taxon>Mycolicibacterium</taxon>
    </lineage>
</organism>
<proteinExistence type="predicted"/>
<dbReference type="AlphaFoldDB" id="A0AAD1HRX1"/>
<dbReference type="EMBL" id="AP022561">
    <property type="protein sequence ID" value="BBX10597.1"/>
    <property type="molecule type" value="Genomic_DNA"/>
</dbReference>
<evidence type="ECO:0000313" key="1">
    <source>
        <dbReference type="EMBL" id="BBX10597.1"/>
    </source>
</evidence>
<name>A0AAD1HRX1_9MYCO</name>
<reference evidence="1 2" key="1">
    <citation type="journal article" date="2019" name="Emerg. Microbes Infect.">
        <title>Comprehensive subspecies identification of 175 nontuberculous mycobacteria species based on 7547 genomic profiles.</title>
        <authorList>
            <person name="Matsumoto Y."/>
            <person name="Kinjo T."/>
            <person name="Motooka D."/>
            <person name="Nabeya D."/>
            <person name="Jung N."/>
            <person name="Uechi K."/>
            <person name="Horii T."/>
            <person name="Iida T."/>
            <person name="Fujita J."/>
            <person name="Nakamura S."/>
        </authorList>
    </citation>
    <scope>NUCLEOTIDE SEQUENCE [LARGE SCALE GENOMIC DNA]</scope>
    <source>
        <strain evidence="1 2">JCM 6376</strain>
    </source>
</reference>
<dbReference type="Proteomes" id="UP000467327">
    <property type="component" value="Chromosome"/>
</dbReference>
<dbReference type="RefSeq" id="WP_232077361.1">
    <property type="nucleotide sequence ID" value="NZ_AP022561.1"/>
</dbReference>
<gene>
    <name evidence="1" type="ORF">MAIC_54000</name>
</gene>
<sequence>MELTPAYDLCPQIRSGETSSQALAFDRKGARESSFAAVVAAAPVYGLSTAQAREIVDSQVAVIKHDFDEAADMAKLTRAPRKFLWHRQILNPDASYGYISA</sequence>
<protein>
    <submittedName>
        <fullName evidence="1">Uncharacterized protein</fullName>
    </submittedName>
</protein>